<sequence>MPTVTVAAISKALHQFVKKRLPPAAPEEPLDFAMALNGKMAVFCDKTWQKSKSDRKAKAVMNRLAQTAMNTARSRLPSFFGPFDNLSTPSSSATGTQVSNQ</sequence>
<reference evidence="2" key="1">
    <citation type="journal article" date="2013" name="Genetics">
        <title>The draft genome and transcriptome of Panagrellus redivivus are shaped by the harsh demands of a free-living lifestyle.</title>
        <authorList>
            <person name="Srinivasan J."/>
            <person name="Dillman A.R."/>
            <person name="Macchietto M.G."/>
            <person name="Heikkinen L."/>
            <person name="Lakso M."/>
            <person name="Fracchia K.M."/>
            <person name="Antoshechkin I."/>
            <person name="Mortazavi A."/>
            <person name="Wong G."/>
            <person name="Sternberg P.W."/>
        </authorList>
    </citation>
    <scope>NUCLEOTIDE SEQUENCE [LARGE SCALE GENOMIC DNA]</scope>
    <source>
        <strain evidence="2">MT8872</strain>
    </source>
</reference>
<accession>A0A7E4VTT1</accession>
<dbReference type="AlphaFoldDB" id="A0A7E4VTT1"/>
<evidence type="ECO:0000313" key="3">
    <source>
        <dbReference type="WBParaSite" id="Pan_g3122.t1"/>
    </source>
</evidence>
<feature type="compositionally biased region" description="Polar residues" evidence="1">
    <location>
        <begin position="85"/>
        <end position="101"/>
    </location>
</feature>
<proteinExistence type="predicted"/>
<reference evidence="3" key="2">
    <citation type="submission" date="2020-10" db="UniProtKB">
        <authorList>
            <consortium name="WormBaseParasite"/>
        </authorList>
    </citation>
    <scope>IDENTIFICATION</scope>
</reference>
<name>A0A7E4VTT1_PANRE</name>
<organism evidence="2 3">
    <name type="scientific">Panagrellus redivivus</name>
    <name type="common">Microworm</name>
    <dbReference type="NCBI Taxonomy" id="6233"/>
    <lineage>
        <taxon>Eukaryota</taxon>
        <taxon>Metazoa</taxon>
        <taxon>Ecdysozoa</taxon>
        <taxon>Nematoda</taxon>
        <taxon>Chromadorea</taxon>
        <taxon>Rhabditida</taxon>
        <taxon>Tylenchina</taxon>
        <taxon>Panagrolaimomorpha</taxon>
        <taxon>Panagrolaimoidea</taxon>
        <taxon>Panagrolaimidae</taxon>
        <taxon>Panagrellus</taxon>
    </lineage>
</organism>
<dbReference type="WBParaSite" id="Pan_g3122.t1">
    <property type="protein sequence ID" value="Pan_g3122.t1"/>
    <property type="gene ID" value="Pan_g3122"/>
</dbReference>
<protein>
    <submittedName>
        <fullName evidence="3">Uncharacterized protein</fullName>
    </submittedName>
</protein>
<keyword evidence="2" id="KW-1185">Reference proteome</keyword>
<evidence type="ECO:0000313" key="2">
    <source>
        <dbReference type="Proteomes" id="UP000492821"/>
    </source>
</evidence>
<evidence type="ECO:0000256" key="1">
    <source>
        <dbReference type="SAM" id="MobiDB-lite"/>
    </source>
</evidence>
<dbReference type="Proteomes" id="UP000492821">
    <property type="component" value="Unassembled WGS sequence"/>
</dbReference>
<feature type="region of interest" description="Disordered" evidence="1">
    <location>
        <begin position="82"/>
        <end position="101"/>
    </location>
</feature>